<sequence>MTAPIEAGGNDLRARWACDHYADLWNPSAVPAYDEHGRPTGRVAIDPADLDAWLADHREEAKEDD</sequence>
<accession>A0ABY2BFM4</accession>
<dbReference type="Proteomes" id="UP000295818">
    <property type="component" value="Unassembled WGS sequence"/>
</dbReference>
<evidence type="ECO:0000313" key="2">
    <source>
        <dbReference type="Proteomes" id="UP000295818"/>
    </source>
</evidence>
<evidence type="ECO:0000313" key="1">
    <source>
        <dbReference type="EMBL" id="TCO18281.1"/>
    </source>
</evidence>
<name>A0ABY2BFM4_9ACTN</name>
<protein>
    <submittedName>
        <fullName evidence="1">Uncharacterized protein</fullName>
    </submittedName>
</protein>
<dbReference type="RefSeq" id="WP_132191849.1">
    <property type="nucleotide sequence ID" value="NZ_SLWM01000012.1"/>
</dbReference>
<dbReference type="EMBL" id="SLWM01000012">
    <property type="protein sequence ID" value="TCO18281.1"/>
    <property type="molecule type" value="Genomic_DNA"/>
</dbReference>
<organism evidence="1 2">
    <name type="scientific">Kribbella orskensis</name>
    <dbReference type="NCBI Taxonomy" id="2512216"/>
    <lineage>
        <taxon>Bacteria</taxon>
        <taxon>Bacillati</taxon>
        <taxon>Actinomycetota</taxon>
        <taxon>Actinomycetes</taxon>
        <taxon>Propionibacteriales</taxon>
        <taxon>Kribbellaceae</taxon>
        <taxon>Kribbella</taxon>
    </lineage>
</organism>
<keyword evidence="2" id="KW-1185">Reference proteome</keyword>
<reference evidence="1 2" key="1">
    <citation type="journal article" date="2015" name="Stand. Genomic Sci.">
        <title>Genomic Encyclopedia of Bacterial and Archaeal Type Strains, Phase III: the genomes of soil and plant-associated and newly described type strains.</title>
        <authorList>
            <person name="Whitman W.B."/>
            <person name="Woyke T."/>
            <person name="Klenk H.P."/>
            <person name="Zhou Y."/>
            <person name="Lilburn T.G."/>
            <person name="Beck B.J."/>
            <person name="De Vos P."/>
            <person name="Vandamme P."/>
            <person name="Eisen J.A."/>
            <person name="Garrity G."/>
            <person name="Hugenholtz P."/>
            <person name="Kyrpides N.C."/>
        </authorList>
    </citation>
    <scope>NUCLEOTIDE SEQUENCE [LARGE SCALE GENOMIC DNA]</scope>
    <source>
        <strain evidence="1 2">VKM Ac-2538</strain>
    </source>
</reference>
<proteinExistence type="predicted"/>
<comment type="caution">
    <text evidence="1">The sequence shown here is derived from an EMBL/GenBank/DDBJ whole genome shotgun (WGS) entry which is preliminary data.</text>
</comment>
<gene>
    <name evidence="1" type="ORF">EV644_11221</name>
</gene>